<dbReference type="InterPro" id="IPR006195">
    <property type="entry name" value="aa-tRNA-synth_II"/>
</dbReference>
<evidence type="ECO:0000256" key="1">
    <source>
        <dbReference type="ARBA" id="ARBA00004496"/>
    </source>
</evidence>
<dbReference type="InterPro" id="IPR004154">
    <property type="entry name" value="Anticodon-bd"/>
</dbReference>
<dbReference type="InterPro" id="IPR027031">
    <property type="entry name" value="Gly-tRNA_synthase/POLG2"/>
</dbReference>
<dbReference type="CDD" id="cd00858">
    <property type="entry name" value="GlyRS_anticodon"/>
    <property type="match status" value="1"/>
</dbReference>
<keyword evidence="6" id="KW-0547">Nucleotide-binding</keyword>
<dbReference type="EC" id="6.1.1.14" evidence="3"/>
<dbReference type="PROSITE" id="PS50862">
    <property type="entry name" value="AA_TRNA_LIGASE_II"/>
    <property type="match status" value="1"/>
</dbReference>
<comment type="similarity">
    <text evidence="2">Belongs to the class-II aminoacyl-tRNA synthetase family.</text>
</comment>
<dbReference type="InterPro" id="IPR036621">
    <property type="entry name" value="Anticodon-bd_dom_sf"/>
</dbReference>
<dbReference type="EMBL" id="KE148148">
    <property type="protein sequence ID" value="EPE08998.1"/>
    <property type="molecule type" value="Genomic_DNA"/>
</dbReference>
<evidence type="ECO:0000256" key="6">
    <source>
        <dbReference type="ARBA" id="ARBA00022741"/>
    </source>
</evidence>
<accession>S3CQX1</accession>
<dbReference type="FunFam" id="3.30.930.10:FF:000010">
    <property type="entry name" value="Glycyl-tRNA synthetase 1"/>
    <property type="match status" value="1"/>
</dbReference>
<dbReference type="GO" id="GO:0005524">
    <property type="term" value="F:ATP binding"/>
    <property type="evidence" value="ECO:0007669"/>
    <property type="project" value="UniProtKB-KW"/>
</dbReference>
<dbReference type="Gene3D" id="3.30.40.230">
    <property type="match status" value="1"/>
</dbReference>
<dbReference type="HOGENOM" id="CLU_015515_1_0_1"/>
<name>S3CQX1_OPHP1</name>
<dbReference type="NCBIfam" id="TIGR00389">
    <property type="entry name" value="glyS_dimeric"/>
    <property type="match status" value="1"/>
</dbReference>
<dbReference type="Gene3D" id="3.40.50.800">
    <property type="entry name" value="Anticodon-binding domain"/>
    <property type="match status" value="1"/>
</dbReference>
<dbReference type="OrthoDB" id="57698at2759"/>
<evidence type="ECO:0000313" key="12">
    <source>
        <dbReference type="EMBL" id="EPE08998.1"/>
    </source>
</evidence>
<keyword evidence="4" id="KW-0963">Cytoplasm</keyword>
<organism evidence="12 13">
    <name type="scientific">Ophiostoma piceae (strain UAMH 11346)</name>
    <name type="common">Sap stain fungus</name>
    <dbReference type="NCBI Taxonomy" id="1262450"/>
    <lineage>
        <taxon>Eukaryota</taxon>
        <taxon>Fungi</taxon>
        <taxon>Dikarya</taxon>
        <taxon>Ascomycota</taxon>
        <taxon>Pezizomycotina</taxon>
        <taxon>Sordariomycetes</taxon>
        <taxon>Sordariomycetidae</taxon>
        <taxon>Ophiostomatales</taxon>
        <taxon>Ophiostomataceae</taxon>
        <taxon>Ophiostoma</taxon>
    </lineage>
</organism>
<evidence type="ECO:0000256" key="10">
    <source>
        <dbReference type="ARBA" id="ARBA00030057"/>
    </source>
</evidence>
<dbReference type="FunFam" id="3.40.50.800:FF:000004">
    <property type="entry name" value="Glycine--tRNA ligase 2"/>
    <property type="match status" value="1"/>
</dbReference>
<dbReference type="VEuPathDB" id="FungiDB:F503_04585"/>
<dbReference type="InterPro" id="IPR033731">
    <property type="entry name" value="GlyRS-like_core"/>
</dbReference>
<dbReference type="NCBIfam" id="NF003211">
    <property type="entry name" value="PRK04173.1"/>
    <property type="match status" value="1"/>
</dbReference>
<dbReference type="GO" id="GO:0070150">
    <property type="term" value="P:mitochondrial glycyl-tRNA aminoacylation"/>
    <property type="evidence" value="ECO:0007669"/>
    <property type="project" value="TreeGrafter"/>
</dbReference>
<evidence type="ECO:0000256" key="4">
    <source>
        <dbReference type="ARBA" id="ARBA00022490"/>
    </source>
</evidence>
<keyword evidence="5" id="KW-0436">Ligase</keyword>
<dbReference type="PANTHER" id="PTHR10745:SF0">
    <property type="entry name" value="GLYCINE--TRNA LIGASE"/>
    <property type="match status" value="1"/>
</dbReference>
<reference evidence="12 13" key="1">
    <citation type="journal article" date="2013" name="BMC Genomics">
        <title>The genome and transcriptome of the pine saprophyte Ophiostoma piceae, and a comparison with the bark beetle-associated pine pathogen Grosmannia clavigera.</title>
        <authorList>
            <person name="Haridas S."/>
            <person name="Wang Y."/>
            <person name="Lim L."/>
            <person name="Massoumi Alamouti S."/>
            <person name="Jackman S."/>
            <person name="Docking R."/>
            <person name="Robertson G."/>
            <person name="Birol I."/>
            <person name="Bohlmann J."/>
            <person name="Breuil C."/>
        </authorList>
    </citation>
    <scope>NUCLEOTIDE SEQUENCE [LARGE SCALE GENOMIC DNA]</scope>
    <source>
        <strain evidence="12 13">UAMH 11346</strain>
    </source>
</reference>
<keyword evidence="9 12" id="KW-0030">Aminoacyl-tRNA synthetase</keyword>
<dbReference type="STRING" id="1262450.S3CQX1"/>
<dbReference type="GO" id="GO:0005739">
    <property type="term" value="C:mitochondrion"/>
    <property type="evidence" value="ECO:0007669"/>
    <property type="project" value="TreeGrafter"/>
</dbReference>
<dbReference type="PANTHER" id="PTHR10745">
    <property type="entry name" value="GLYCYL-TRNA SYNTHETASE/DNA POLYMERASE SUBUNIT GAMMA-2"/>
    <property type="match status" value="1"/>
</dbReference>
<dbReference type="Proteomes" id="UP000016923">
    <property type="component" value="Unassembled WGS sequence"/>
</dbReference>
<dbReference type="eggNOG" id="KOG2298">
    <property type="taxonomic scope" value="Eukaryota"/>
</dbReference>
<gene>
    <name evidence="12" type="ORF">F503_04585</name>
</gene>
<dbReference type="AlphaFoldDB" id="S3CQX1"/>
<evidence type="ECO:0000256" key="7">
    <source>
        <dbReference type="ARBA" id="ARBA00022840"/>
    </source>
</evidence>
<dbReference type="OMA" id="MEMQYFV"/>
<dbReference type="SUPFAM" id="SSF52954">
    <property type="entry name" value="Class II aaRS ABD-related"/>
    <property type="match status" value="1"/>
</dbReference>
<evidence type="ECO:0000256" key="9">
    <source>
        <dbReference type="ARBA" id="ARBA00023146"/>
    </source>
</evidence>
<dbReference type="InterPro" id="IPR045864">
    <property type="entry name" value="aa-tRNA-synth_II/BPL/LPL"/>
</dbReference>
<keyword evidence="7" id="KW-0067">ATP-binding</keyword>
<evidence type="ECO:0000259" key="11">
    <source>
        <dbReference type="PROSITE" id="PS50862"/>
    </source>
</evidence>
<comment type="subcellular location">
    <subcellularLocation>
        <location evidence="1">Cytoplasm</location>
    </subcellularLocation>
</comment>
<dbReference type="Pfam" id="PF03129">
    <property type="entry name" value="HGTP_anticodon"/>
    <property type="match status" value="1"/>
</dbReference>
<dbReference type="PRINTS" id="PR01043">
    <property type="entry name" value="TRNASYNTHGLY"/>
</dbReference>
<dbReference type="Gene3D" id="3.30.930.10">
    <property type="entry name" value="Bira Bifunctional Protein, Domain 2"/>
    <property type="match status" value="2"/>
</dbReference>
<protein>
    <recommendedName>
        <fullName evidence="3">glycine--tRNA ligase</fullName>
        <ecNumber evidence="3">6.1.1.14</ecNumber>
    </recommendedName>
    <alternativeName>
        <fullName evidence="10">Diadenosine tetraphosphate synthetase</fullName>
    </alternativeName>
</protein>
<dbReference type="SUPFAM" id="SSF55681">
    <property type="entry name" value="Class II aaRS and biotin synthetases"/>
    <property type="match status" value="1"/>
</dbReference>
<evidence type="ECO:0000256" key="3">
    <source>
        <dbReference type="ARBA" id="ARBA00012829"/>
    </source>
</evidence>
<evidence type="ECO:0000313" key="13">
    <source>
        <dbReference type="Proteomes" id="UP000016923"/>
    </source>
</evidence>
<dbReference type="CDD" id="cd00774">
    <property type="entry name" value="GlyRS-like_core"/>
    <property type="match status" value="1"/>
</dbReference>
<keyword evidence="13" id="KW-1185">Reference proteome</keyword>
<dbReference type="GO" id="GO:0004820">
    <property type="term" value="F:glycine-tRNA ligase activity"/>
    <property type="evidence" value="ECO:0007669"/>
    <property type="project" value="UniProtKB-EC"/>
</dbReference>
<proteinExistence type="inferred from homology"/>
<evidence type="ECO:0000256" key="2">
    <source>
        <dbReference type="ARBA" id="ARBA00008226"/>
    </source>
</evidence>
<keyword evidence="8" id="KW-0648">Protein biosynthesis</keyword>
<dbReference type="InterPro" id="IPR002315">
    <property type="entry name" value="tRNA-synt_gly"/>
</dbReference>
<feature type="domain" description="Aminoacyl-transfer RNA synthetases class-II family profile" evidence="11">
    <location>
        <begin position="287"/>
        <end position="624"/>
    </location>
</feature>
<evidence type="ECO:0000256" key="5">
    <source>
        <dbReference type="ARBA" id="ARBA00022598"/>
    </source>
</evidence>
<sequence>MRPFATARFCFQAGLASSRLSRKSPFPAYSLAASSIAAPTTTASTAARTVRTAAAPYTRPIANYKNPKKKIIPIPKTKNKPAMSSSATTLKGQPLDKAALDSLLRRRLFYTPSFEIYGGVSGLYDYGPPGCSLQANIVDLWRKHFILEEDMLEVDCTVLTPHEVLKTSGHVDKFADWMCKDPKSGEIFRADHFVEEILEQRLNGDKTARGQAPAAGAEVEDPKKKKKLKGKTAAVRLADEVVKEYEATLAQIDNYNGQELGELIKKHDLRNPATDIQPEPPVAFNLMFATQIGPSGGLQGYLRPETAQGQFLNFSKLLEFNMQSMPFASASIGKSYRNEISPRAGLLRVREFLMAEIEHFVDPEGGKKHHRFHEVEDVELVLLDRDTQLSGKTTPRTLSIGAAVRDHVVDNETLGYFLARIHLFLKKIGVDQTKIRFRQHMANEMAHYATDCWDAELQTSGGWVECVGCADRSAYDLTVHAKKTGAPLIVRQRLDTPKVIEEWTVEIDRKKFGPHFKKDARAVEAGLVALDQKALEAAAAKLKAGSFTVEAPGVGPAEVTGNLVKIEFTKRTENVREFTPNVIEPSFGIGRILYSLLEHNYWSRGAEGGDEARGVISFSPAVAPTKVLIVPISSKDEFKPIVRELSQKLRGLGVASRVDDSTASIGKRYSRNDELGTPFGLTVDFQTVADGSVTLRERDSTKQVRASQSVILETIQALVKGTKTWADIQAELPAFEQQEVEIPVR</sequence>
<evidence type="ECO:0000256" key="8">
    <source>
        <dbReference type="ARBA" id="ARBA00022917"/>
    </source>
</evidence>